<protein>
    <submittedName>
        <fullName evidence="9">Putative 116 kDa U5 small nuclear ribonucleoprotein component</fullName>
    </submittedName>
</protein>
<reference evidence="9 10" key="1">
    <citation type="submission" date="2019-03" db="EMBL/GenBank/DDBJ databases">
        <title>Single cell metagenomics reveals metabolic interactions within the superorganism composed of flagellate Streblomastix strix and complex community of Bacteroidetes bacteria on its surface.</title>
        <authorList>
            <person name="Treitli S.C."/>
            <person name="Kolisko M."/>
            <person name="Husnik F."/>
            <person name="Keeling P."/>
            <person name="Hampl V."/>
        </authorList>
    </citation>
    <scope>NUCLEOTIDE SEQUENCE [LARGE SCALE GENOMIC DNA]</scope>
    <source>
        <strain evidence="9">ST1C</strain>
    </source>
</reference>
<gene>
    <name evidence="9" type="ORF">EZS28_016170</name>
</gene>
<feature type="non-terminal residue" evidence="9">
    <location>
        <position position="979"/>
    </location>
</feature>
<evidence type="ECO:0000256" key="3">
    <source>
        <dbReference type="ARBA" id="ARBA00022741"/>
    </source>
</evidence>
<keyword evidence="5" id="KW-0508">mRNA splicing</keyword>
<dbReference type="InterPro" id="IPR035647">
    <property type="entry name" value="EFG_III/V"/>
</dbReference>
<dbReference type="Gene3D" id="3.90.1430.10">
    <property type="entry name" value="Yeast translation eEF2 (G' domain)"/>
    <property type="match status" value="1"/>
</dbReference>
<feature type="compositionally biased region" description="Low complexity" evidence="7">
    <location>
        <begin position="835"/>
        <end position="844"/>
    </location>
</feature>
<dbReference type="EMBL" id="SNRW01004036">
    <property type="protein sequence ID" value="KAA6388301.1"/>
    <property type="molecule type" value="Genomic_DNA"/>
</dbReference>
<dbReference type="SUPFAM" id="SSF54980">
    <property type="entry name" value="EF-G C-terminal domain-like"/>
    <property type="match status" value="1"/>
</dbReference>
<dbReference type="AlphaFoldDB" id="A0A5J4W045"/>
<dbReference type="InterPro" id="IPR009000">
    <property type="entry name" value="Transl_B-barrel_sf"/>
</dbReference>
<evidence type="ECO:0000313" key="10">
    <source>
        <dbReference type="Proteomes" id="UP000324800"/>
    </source>
</evidence>
<feature type="compositionally biased region" description="Polar residues" evidence="7">
    <location>
        <begin position="592"/>
        <end position="601"/>
    </location>
</feature>
<feature type="compositionally biased region" description="Acidic residues" evidence="7">
    <location>
        <begin position="20"/>
        <end position="30"/>
    </location>
</feature>
<dbReference type="FunFam" id="3.40.50.300:FF:000646">
    <property type="entry name" value="U5 small nuclear ribonucleoprotein component"/>
    <property type="match status" value="1"/>
</dbReference>
<comment type="caution">
    <text evidence="9">The sequence shown here is derived from an EMBL/GenBank/DDBJ whole genome shotgun (WGS) entry which is preliminary data.</text>
</comment>
<dbReference type="PROSITE" id="PS51722">
    <property type="entry name" value="G_TR_2"/>
    <property type="match status" value="1"/>
</dbReference>
<feature type="region of interest" description="Disordered" evidence="7">
    <location>
        <begin position="592"/>
        <end position="681"/>
    </location>
</feature>
<dbReference type="SUPFAM" id="SSF52540">
    <property type="entry name" value="P-loop containing nucleoside triphosphate hydrolases"/>
    <property type="match status" value="1"/>
</dbReference>
<dbReference type="GO" id="GO:0003924">
    <property type="term" value="F:GTPase activity"/>
    <property type="evidence" value="ECO:0007669"/>
    <property type="project" value="InterPro"/>
</dbReference>
<dbReference type="FunFam" id="3.30.70.870:FF:000002">
    <property type="entry name" value="Translation elongation factor 2"/>
    <property type="match status" value="1"/>
</dbReference>
<dbReference type="InterPro" id="IPR041095">
    <property type="entry name" value="EFG_II"/>
</dbReference>
<keyword evidence="2" id="KW-0507">mRNA processing</keyword>
<accession>A0A5J4W045</accession>
<evidence type="ECO:0000256" key="4">
    <source>
        <dbReference type="ARBA" id="ARBA00023134"/>
    </source>
</evidence>
<feature type="domain" description="Tr-type G" evidence="8">
    <location>
        <begin position="103"/>
        <end position="338"/>
    </location>
</feature>
<organism evidence="9 10">
    <name type="scientific">Streblomastix strix</name>
    <dbReference type="NCBI Taxonomy" id="222440"/>
    <lineage>
        <taxon>Eukaryota</taxon>
        <taxon>Metamonada</taxon>
        <taxon>Preaxostyla</taxon>
        <taxon>Oxymonadida</taxon>
        <taxon>Streblomastigidae</taxon>
        <taxon>Streblomastix</taxon>
    </lineage>
</organism>
<proteinExistence type="predicted"/>
<dbReference type="GO" id="GO:0005829">
    <property type="term" value="C:cytosol"/>
    <property type="evidence" value="ECO:0007669"/>
    <property type="project" value="TreeGrafter"/>
</dbReference>
<dbReference type="PANTHER" id="PTHR42908">
    <property type="entry name" value="TRANSLATION ELONGATION FACTOR-RELATED"/>
    <property type="match status" value="1"/>
</dbReference>
<dbReference type="InterPro" id="IPR005225">
    <property type="entry name" value="Small_GTP-bd"/>
</dbReference>
<dbReference type="Pfam" id="PF00009">
    <property type="entry name" value="GTP_EFTU"/>
    <property type="match status" value="1"/>
</dbReference>
<feature type="region of interest" description="Disordered" evidence="7">
    <location>
        <begin position="786"/>
        <end position="848"/>
    </location>
</feature>
<keyword evidence="3" id="KW-0547">Nucleotide-binding</keyword>
<dbReference type="InterPro" id="IPR000795">
    <property type="entry name" value="T_Tr_GTP-bd_dom"/>
</dbReference>
<dbReference type="PANTHER" id="PTHR42908:SF6">
    <property type="entry name" value="116 KDA U5 SMALL NUCLEAR RIBONUCLEOPROTEIN COMPONENT"/>
    <property type="match status" value="1"/>
</dbReference>
<sequence>MEFDEFGNFLSGAPPSESESSSEIEELLEDDVGMEKDIEALVPRRQKDDVELLIQDEDAQELDVPIIEPPDTKTYDLEMEPGVAYPETTYDTAFLLNMTKNPEFLRNVCFVGPLHSGKTSIFDFFIRTTHVKKMKTHFTDVRKDEQERRVSVKCTPLSLILQSSTNKSYLLNLLDTPGHANFLDEALTALRVSDGIVIVLDVAEGIAMEIYIEKIIYAALSQGLNVILLLNKIDRLIVELKLPPNDAYAKIRHEIAHVNLLLEKVHSQLASAALASSSPSSLPYNQFNNLKEKQQQTFPVLSPSLGNVLFASARHRYLFSLKTFIDFYCRTLKLNELDSIQFSKRLWGDWFYDRNTKKFQRQPNSIVTQSSFSKQNQYSQPLQRSFCEFILNPLYKVTSQLLAETPDQISLNIIEPLRIKIPGASKIKNGKEQAKGKGLMDKDEDQIISDQQTGKDNIQIGGEGAISATGGAGVAGTSRSGKSLSSTIFASPHDLIPSVFSLILGRNTSALVDSIIQFIPPPIPHSISQLLLNAESVYDAERKRRISSLYTGPSNDMYSIAMRRLDPNGPLMINIVKLYPIFSSKNPSNITMVNPLDQSNKNQDENEDNSNVNKNISIGDNQLEGDESVDRGRNQRFSLSSDFGTQQKRNAPNPLKQPTLSAAAEASTSQQNATHGTGQVGVASPVQRFRAFGRIYSGTIRKGMRVSVLGEQFDPDGDTEDSSVAIVEKICIGEGRYYIEVSSLTPGNWCMIEGVDSTIFKSATITNVEDEREGINDIEYRKGIVSGVNSDEDEQEEDNELNADDNEDDDDDNDEIIMNGRGQKIKRNKNKSIYQSSSSTTSQQLIPLPPLRTQPITSVHSLPHIFTPLQFFNMTPSIKISVEPLHPRDLPKMVEGLRSLNKTYPILQTKIEESGEHVIWGTGELQLDCAMYDLREVFAKAEVKVSDPYVPLNESVAEKSILPCSAETANKIGSFAVIA</sequence>
<feature type="region of interest" description="Disordered" evidence="7">
    <location>
        <begin position="1"/>
        <end position="30"/>
    </location>
</feature>
<comment type="subcellular location">
    <subcellularLocation>
        <location evidence="1">Nucleus</location>
    </subcellularLocation>
</comment>
<dbReference type="Proteomes" id="UP000324800">
    <property type="component" value="Unassembled WGS sequence"/>
</dbReference>
<evidence type="ECO:0000313" key="9">
    <source>
        <dbReference type="EMBL" id="KAA6388301.1"/>
    </source>
</evidence>
<feature type="compositionally biased region" description="Polar residues" evidence="7">
    <location>
        <begin position="635"/>
        <end position="677"/>
    </location>
</feature>
<feature type="compositionally biased region" description="Polar residues" evidence="7">
    <location>
        <begin position="609"/>
        <end position="620"/>
    </location>
</feature>
<dbReference type="InterPro" id="IPR027417">
    <property type="entry name" value="P-loop_NTPase"/>
</dbReference>
<feature type="compositionally biased region" description="Acidic residues" evidence="7">
    <location>
        <begin position="790"/>
        <end position="815"/>
    </location>
</feature>
<dbReference type="PRINTS" id="PR00315">
    <property type="entry name" value="ELONGATNFCT"/>
</dbReference>
<keyword evidence="6" id="KW-0539">Nucleus</keyword>
<dbReference type="OrthoDB" id="364892at2759"/>
<dbReference type="Pfam" id="PF14492">
    <property type="entry name" value="EFG_III"/>
    <property type="match status" value="1"/>
</dbReference>
<dbReference type="GO" id="GO:0030623">
    <property type="term" value="F:U5 snRNA binding"/>
    <property type="evidence" value="ECO:0007669"/>
    <property type="project" value="TreeGrafter"/>
</dbReference>
<dbReference type="GO" id="GO:0005525">
    <property type="term" value="F:GTP binding"/>
    <property type="evidence" value="ECO:0007669"/>
    <property type="project" value="UniProtKB-KW"/>
</dbReference>
<evidence type="ECO:0000256" key="5">
    <source>
        <dbReference type="ARBA" id="ARBA00023187"/>
    </source>
</evidence>
<dbReference type="GO" id="GO:0000398">
    <property type="term" value="P:mRNA splicing, via spliceosome"/>
    <property type="evidence" value="ECO:0007669"/>
    <property type="project" value="TreeGrafter"/>
</dbReference>
<dbReference type="Gene3D" id="2.40.30.10">
    <property type="entry name" value="Translation factors"/>
    <property type="match status" value="1"/>
</dbReference>
<dbReference type="Gene3D" id="3.30.70.870">
    <property type="entry name" value="Elongation Factor G (Translational Gtpase), domain 3"/>
    <property type="match status" value="1"/>
</dbReference>
<evidence type="ECO:0000256" key="2">
    <source>
        <dbReference type="ARBA" id="ARBA00022664"/>
    </source>
</evidence>
<dbReference type="CDD" id="cd16261">
    <property type="entry name" value="EF2_snRNP_III"/>
    <property type="match status" value="1"/>
</dbReference>
<dbReference type="NCBIfam" id="TIGR00231">
    <property type="entry name" value="small_GTP"/>
    <property type="match status" value="1"/>
</dbReference>
<dbReference type="Gene3D" id="3.40.50.300">
    <property type="entry name" value="P-loop containing nucleotide triphosphate hydrolases"/>
    <property type="match status" value="1"/>
</dbReference>
<keyword evidence="4" id="KW-0342">GTP-binding</keyword>
<evidence type="ECO:0000256" key="7">
    <source>
        <dbReference type="SAM" id="MobiDB-lite"/>
    </source>
</evidence>
<evidence type="ECO:0000256" key="6">
    <source>
        <dbReference type="ARBA" id="ARBA00023242"/>
    </source>
</evidence>
<evidence type="ECO:0000259" key="8">
    <source>
        <dbReference type="PROSITE" id="PS51722"/>
    </source>
</evidence>
<evidence type="ECO:0000256" key="1">
    <source>
        <dbReference type="ARBA" id="ARBA00004123"/>
    </source>
</evidence>
<dbReference type="GO" id="GO:0046540">
    <property type="term" value="C:U4/U6 x U5 tri-snRNP complex"/>
    <property type="evidence" value="ECO:0007669"/>
    <property type="project" value="TreeGrafter"/>
</dbReference>
<dbReference type="SUPFAM" id="SSF50447">
    <property type="entry name" value="Translation proteins"/>
    <property type="match status" value="1"/>
</dbReference>
<dbReference type="GO" id="GO:0071007">
    <property type="term" value="C:U2-type catalytic step 2 spliceosome"/>
    <property type="evidence" value="ECO:0007669"/>
    <property type="project" value="TreeGrafter"/>
</dbReference>
<name>A0A5J4W045_9EUKA</name>
<keyword evidence="9" id="KW-0687">Ribonucleoprotein</keyword>